<keyword evidence="5" id="KW-0539">Nucleus</keyword>
<dbReference type="EMBL" id="ATAM02000014">
    <property type="protein sequence ID" value="KAL0240421.1"/>
    <property type="molecule type" value="Genomic_DNA"/>
</dbReference>
<evidence type="ECO:0000313" key="7">
    <source>
        <dbReference type="EMBL" id="KAL0240421.1"/>
    </source>
</evidence>
<comment type="caution">
    <text evidence="7">The sequence shown here is derived from an EMBL/GenBank/DDBJ whole genome shotgun (WGS) entry which is preliminary data.</text>
</comment>
<dbReference type="InterPro" id="IPR038753">
    <property type="entry name" value="NFKBIL1"/>
</dbReference>
<evidence type="ECO:0000256" key="4">
    <source>
        <dbReference type="ARBA" id="ARBA00023043"/>
    </source>
</evidence>
<organism evidence="7 8">
    <name type="scientific">Cryptococcus tetragattii IND107</name>
    <dbReference type="NCBI Taxonomy" id="1296105"/>
    <lineage>
        <taxon>Eukaryota</taxon>
        <taxon>Fungi</taxon>
        <taxon>Dikarya</taxon>
        <taxon>Basidiomycota</taxon>
        <taxon>Agaricomycotina</taxon>
        <taxon>Tremellomycetes</taxon>
        <taxon>Tremellales</taxon>
        <taxon>Cryptococcaceae</taxon>
        <taxon>Cryptococcus</taxon>
        <taxon>Cryptococcus gattii species complex</taxon>
    </lineage>
</organism>
<keyword evidence="4" id="KW-0040">ANK repeat</keyword>
<keyword evidence="3" id="KW-0677">Repeat</keyword>
<protein>
    <submittedName>
        <fullName evidence="7">Uncharacterized protein</fullName>
    </submittedName>
</protein>
<dbReference type="PANTHER" id="PTHR15263:SF1">
    <property type="entry name" value="NF-KAPPA-B INHIBITOR-LIKE PROTEIN 1"/>
    <property type="match status" value="1"/>
</dbReference>
<feature type="region of interest" description="Disordered" evidence="6">
    <location>
        <begin position="225"/>
        <end position="292"/>
    </location>
</feature>
<keyword evidence="2" id="KW-0597">Phosphoprotein</keyword>
<feature type="compositionally biased region" description="Basic and acidic residues" evidence="6">
    <location>
        <begin position="225"/>
        <end position="252"/>
    </location>
</feature>
<evidence type="ECO:0000256" key="1">
    <source>
        <dbReference type="ARBA" id="ARBA00004123"/>
    </source>
</evidence>
<evidence type="ECO:0000256" key="2">
    <source>
        <dbReference type="ARBA" id="ARBA00022553"/>
    </source>
</evidence>
<evidence type="ECO:0000256" key="5">
    <source>
        <dbReference type="ARBA" id="ARBA00023242"/>
    </source>
</evidence>
<feature type="region of interest" description="Disordered" evidence="6">
    <location>
        <begin position="1"/>
        <end position="79"/>
    </location>
</feature>
<reference evidence="7" key="2">
    <citation type="submission" date="2024-01" db="EMBL/GenBank/DDBJ databases">
        <title>Comparative genomics of Cryptococcus and Kwoniella reveals pathogenesis evolution and contrasting modes of karyotype evolution via chromosome fusion or intercentromeric recombination.</title>
        <authorList>
            <person name="Coelho M.A."/>
            <person name="David-Palma M."/>
            <person name="Shea T."/>
            <person name="Bowers K."/>
            <person name="Mcginley-Smith S."/>
            <person name="Mohammad A.W."/>
            <person name="Gnirke A."/>
            <person name="Yurkov A.M."/>
            <person name="Nowrousian M."/>
            <person name="Sun S."/>
            <person name="Cuomo C.A."/>
            <person name="Heitman J."/>
        </authorList>
    </citation>
    <scope>NUCLEOTIDE SEQUENCE</scope>
    <source>
        <strain evidence="7">IND107</strain>
    </source>
</reference>
<comment type="subcellular location">
    <subcellularLocation>
        <location evidence="1">Nucleus</location>
    </subcellularLocation>
</comment>
<evidence type="ECO:0000256" key="3">
    <source>
        <dbReference type="ARBA" id="ARBA00022737"/>
    </source>
</evidence>
<dbReference type="GeneID" id="91993528"/>
<proteinExistence type="predicted"/>
<evidence type="ECO:0000256" key="6">
    <source>
        <dbReference type="SAM" id="MobiDB-lite"/>
    </source>
</evidence>
<accession>A0ABR3BKZ6</accession>
<dbReference type="RefSeq" id="XP_066610920.1">
    <property type="nucleotide sequence ID" value="XM_066761095.1"/>
</dbReference>
<name>A0ABR3BKZ6_9TREE</name>
<feature type="compositionally biased region" description="Low complexity" evidence="6">
    <location>
        <begin position="272"/>
        <end position="289"/>
    </location>
</feature>
<reference evidence="7" key="1">
    <citation type="submission" date="2015-01" db="EMBL/GenBank/DDBJ databases">
        <authorList>
            <consortium name="The Broad Institute Genomics Platform"/>
            <person name="Cuomo C."/>
            <person name="Litvintseva A."/>
            <person name="Chen Y."/>
            <person name="Heitman J."/>
            <person name="Sun S."/>
            <person name="Springer D."/>
            <person name="Dromer F."/>
            <person name="Young S."/>
            <person name="Zeng Q."/>
            <person name="Gargeya S."/>
            <person name="Abouelleil A."/>
            <person name="Alvarado L."/>
            <person name="Chapman S.B."/>
            <person name="Gainer-Dewar J."/>
            <person name="Goldberg J."/>
            <person name="Griggs A."/>
            <person name="Gujja S."/>
            <person name="Hansen M."/>
            <person name="Howarth C."/>
            <person name="Imamovic A."/>
            <person name="Larimer J."/>
            <person name="Murphy C."/>
            <person name="Naylor J."/>
            <person name="Pearson M."/>
            <person name="Priest M."/>
            <person name="Roberts A."/>
            <person name="Saif S."/>
            <person name="Shea T."/>
            <person name="Sykes S."/>
            <person name="Wortman J."/>
            <person name="Nusbaum C."/>
            <person name="Birren B."/>
        </authorList>
    </citation>
    <scope>NUCLEOTIDE SEQUENCE</scope>
    <source>
        <strain evidence="7">IND107</strain>
    </source>
</reference>
<evidence type="ECO:0000313" key="8">
    <source>
        <dbReference type="Proteomes" id="UP000054399"/>
    </source>
</evidence>
<gene>
    <name evidence="7" type="ORF">I308_106673</name>
</gene>
<feature type="compositionally biased region" description="Basic and acidic residues" evidence="6">
    <location>
        <begin position="1"/>
        <end position="27"/>
    </location>
</feature>
<dbReference type="Proteomes" id="UP000054399">
    <property type="component" value="Unassembled WGS sequence"/>
</dbReference>
<sequence length="426" mass="50187">MGEYDVRPSKIKLKETKADRAEKIYRREQRRYRKEQERISRANGYAVSPPRPYREESISPPRKQPKQRPRGFEEEEDCEAGWMGGYGRRAREEVEKREWDDKMRWMANEASDPFGDWPTFGRAGPSFSHIPERWRPSSPSIPRPPGFGPFPFPPFHNHHIHSTHQAHPIHHTHSTHHTHSARRNPLDEVDPYGIPIPSLGHMTDNEYTNFVREGMYARRRAEEMFAAERHRREREAREREREIEREKRERKEEKRRHRREREEYERRRARSSESSSPIPISHPHTAPHSTLDDPAKYFTRWDSLQTGGEVESTELRFDDIPWPVFRPSARGGSSGLRESILLDTITLENVRKFMMAVANHSSHLNSSSAGGIMGNLRKTVRETIRNFHPDRFDSRVLKRVRQKDREKVKQGADLVSRVLNDLVRAV</sequence>
<dbReference type="PANTHER" id="PTHR15263">
    <property type="entry name" value="I-KAPPA-B-LIKE PROTEIN IKBL"/>
    <property type="match status" value="1"/>
</dbReference>
<keyword evidence="8" id="KW-1185">Reference proteome</keyword>